<evidence type="ECO:0000313" key="10">
    <source>
        <dbReference type="Proteomes" id="UP000321547"/>
    </source>
</evidence>
<dbReference type="InterPro" id="IPR002421">
    <property type="entry name" value="5-3_exonuclease"/>
</dbReference>
<dbReference type="Pfam" id="PF01367">
    <property type="entry name" value="5_3_exonuc"/>
    <property type="match status" value="1"/>
</dbReference>
<reference evidence="7 10" key="2">
    <citation type="submission" date="2019-07" db="EMBL/GenBank/DDBJ databases">
        <title>Whole genome shotgun sequence of Halolactibacillus halophilus NBRC 100868.</title>
        <authorList>
            <person name="Hosoyama A."/>
            <person name="Uohara A."/>
            <person name="Ohji S."/>
            <person name="Ichikawa N."/>
        </authorList>
    </citation>
    <scope>NUCLEOTIDE SEQUENCE [LARGE SCALE GENOMIC DNA]</scope>
    <source>
        <strain evidence="7 10">NBRC 100868</strain>
    </source>
</reference>
<proteinExistence type="predicted"/>
<dbReference type="InterPro" id="IPR020045">
    <property type="entry name" value="DNA_polI_H3TH"/>
</dbReference>
<evidence type="ECO:0000256" key="1">
    <source>
        <dbReference type="ARBA" id="ARBA00022722"/>
    </source>
</evidence>
<evidence type="ECO:0000313" key="7">
    <source>
        <dbReference type="EMBL" id="GEM02211.1"/>
    </source>
</evidence>
<dbReference type="RefSeq" id="WP_234987398.1">
    <property type="nucleotide sequence ID" value="NZ_BJWI01000027.1"/>
</dbReference>
<dbReference type="SUPFAM" id="SSF47807">
    <property type="entry name" value="5' to 3' exonuclease, C-terminal subdomain"/>
    <property type="match status" value="1"/>
</dbReference>
<dbReference type="InterPro" id="IPR020046">
    <property type="entry name" value="5-3_exonucl_a-hlix_arch_N"/>
</dbReference>
<dbReference type="AlphaFoldDB" id="A0A1I5MF90"/>
<evidence type="ECO:0000256" key="5">
    <source>
        <dbReference type="ARBA" id="ARBA00050026"/>
    </source>
</evidence>
<dbReference type="PANTHER" id="PTHR42646:SF2">
    <property type="entry name" value="5'-3' EXONUCLEASE FAMILY PROTEIN"/>
    <property type="match status" value="1"/>
</dbReference>
<dbReference type="GO" id="GO:0008409">
    <property type="term" value="F:5'-3' exonuclease activity"/>
    <property type="evidence" value="ECO:0007669"/>
    <property type="project" value="InterPro"/>
</dbReference>
<evidence type="ECO:0000256" key="4">
    <source>
        <dbReference type="ARBA" id="ARBA00049957"/>
    </source>
</evidence>
<dbReference type="GO" id="GO:0017108">
    <property type="term" value="F:5'-flap endonuclease activity"/>
    <property type="evidence" value="ECO:0007669"/>
    <property type="project" value="InterPro"/>
</dbReference>
<dbReference type="CDD" id="cd09859">
    <property type="entry name" value="PIN_53EXO"/>
    <property type="match status" value="1"/>
</dbReference>
<dbReference type="EMBL" id="FOXC01000005">
    <property type="protein sequence ID" value="SFP08169.1"/>
    <property type="molecule type" value="Genomic_DNA"/>
</dbReference>
<dbReference type="Proteomes" id="UP000321547">
    <property type="component" value="Unassembled WGS sequence"/>
</dbReference>
<keyword evidence="8" id="KW-0269">Exonuclease</keyword>
<evidence type="ECO:0000259" key="6">
    <source>
        <dbReference type="SMART" id="SM00475"/>
    </source>
</evidence>
<dbReference type="GO" id="GO:0033567">
    <property type="term" value="P:DNA replication, Okazaki fragment processing"/>
    <property type="evidence" value="ECO:0007669"/>
    <property type="project" value="InterPro"/>
</dbReference>
<dbReference type="Pfam" id="PF02739">
    <property type="entry name" value="5_3_exonuc_N"/>
    <property type="match status" value="1"/>
</dbReference>
<dbReference type="SMART" id="SM00279">
    <property type="entry name" value="HhH2"/>
    <property type="match status" value="1"/>
</dbReference>
<dbReference type="CDD" id="cd09898">
    <property type="entry name" value="H3TH_53EXO"/>
    <property type="match status" value="1"/>
</dbReference>
<organism evidence="8 9">
    <name type="scientific">Halolactibacillus halophilus</name>
    <dbReference type="NCBI Taxonomy" id="306540"/>
    <lineage>
        <taxon>Bacteria</taxon>
        <taxon>Bacillati</taxon>
        <taxon>Bacillota</taxon>
        <taxon>Bacilli</taxon>
        <taxon>Bacillales</taxon>
        <taxon>Bacillaceae</taxon>
        <taxon>Halolactibacillus</taxon>
    </lineage>
</organism>
<dbReference type="InterPro" id="IPR029060">
    <property type="entry name" value="PIN-like_dom_sf"/>
</dbReference>
<keyword evidence="10" id="KW-1185">Reference proteome</keyword>
<keyword evidence="2" id="KW-0378">Hydrolase</keyword>
<dbReference type="SMART" id="SM00475">
    <property type="entry name" value="53EXOc"/>
    <property type="match status" value="1"/>
</dbReference>
<keyword evidence="3" id="KW-0238">DNA-binding</keyword>
<dbReference type="FunFam" id="1.10.150.20:FF:000003">
    <property type="entry name" value="DNA polymerase I"/>
    <property type="match status" value="1"/>
</dbReference>
<evidence type="ECO:0000313" key="8">
    <source>
        <dbReference type="EMBL" id="SFP08169.1"/>
    </source>
</evidence>
<evidence type="ECO:0000256" key="2">
    <source>
        <dbReference type="ARBA" id="ARBA00022801"/>
    </source>
</evidence>
<dbReference type="InterPro" id="IPR036279">
    <property type="entry name" value="5-3_exonuclease_C_sf"/>
</dbReference>
<sequence>MTEKLLIIDGFNLLSRGYFATAFNKEPHELPTNSQGLYMNGMRVFIQKLYQLIEKHNMSHVAICWDVKRDDTSRRQEYKDYKANRAALPEPLIQQYESLVFLLTDLGFAQLTIPPYEADDVIGALTVKWQQETEGHSYMYSNDHDLLQLLSPQTTQIIAKNREEIMFTETVFMNQYAIKPVQWIDVKALLGDKGDNVPGVQGIGEKSALPLIQMCDSVEGVYQSLDELDPKFNRYKKKLIAGEADAYLSKKLVTIETDLTDVHALDVSKLVNRTRRDLQLKALNDFELKIRGLSL</sequence>
<reference evidence="8 9" key="1">
    <citation type="submission" date="2016-10" db="EMBL/GenBank/DDBJ databases">
        <authorList>
            <person name="de Groot N.N."/>
        </authorList>
    </citation>
    <scope>NUCLEOTIDE SEQUENCE [LARGE SCALE GENOMIC DNA]</scope>
    <source>
        <strain evidence="8 9">DSM 17073</strain>
    </source>
</reference>
<name>A0A1I5MF90_9BACI</name>
<protein>
    <recommendedName>
        <fullName evidence="5">5'-3' exonuclease</fullName>
    </recommendedName>
</protein>
<dbReference type="Proteomes" id="UP000242243">
    <property type="component" value="Unassembled WGS sequence"/>
</dbReference>
<feature type="domain" description="5'-3' exonuclease" evidence="6">
    <location>
        <begin position="3"/>
        <end position="271"/>
    </location>
</feature>
<evidence type="ECO:0000313" key="9">
    <source>
        <dbReference type="Proteomes" id="UP000242243"/>
    </source>
</evidence>
<evidence type="ECO:0000256" key="3">
    <source>
        <dbReference type="ARBA" id="ARBA00023125"/>
    </source>
</evidence>
<dbReference type="InterPro" id="IPR008918">
    <property type="entry name" value="HhH2"/>
</dbReference>
<gene>
    <name evidence="7" type="ORF">HHA03_17430</name>
    <name evidence="8" type="ORF">SAMN05421839_10560</name>
</gene>
<dbReference type="Gene3D" id="1.10.150.20">
    <property type="entry name" value="5' to 3' exonuclease, C-terminal subdomain"/>
    <property type="match status" value="1"/>
</dbReference>
<keyword evidence="1" id="KW-0540">Nuclease</keyword>
<comment type="function">
    <text evidence="4">5'-3' exonuclease acting preferentially on double-stranded DNA.</text>
</comment>
<dbReference type="STRING" id="306540.SAMN05421839_10560"/>
<dbReference type="Gene3D" id="3.40.50.1010">
    <property type="entry name" value="5'-nuclease"/>
    <property type="match status" value="1"/>
</dbReference>
<dbReference type="SUPFAM" id="SSF88723">
    <property type="entry name" value="PIN domain-like"/>
    <property type="match status" value="1"/>
</dbReference>
<accession>A0A1I5MF90</accession>
<dbReference type="GO" id="GO:0003677">
    <property type="term" value="F:DNA binding"/>
    <property type="evidence" value="ECO:0007669"/>
    <property type="project" value="UniProtKB-KW"/>
</dbReference>
<dbReference type="PANTHER" id="PTHR42646">
    <property type="entry name" value="FLAP ENDONUCLEASE XNI"/>
    <property type="match status" value="1"/>
</dbReference>
<dbReference type="InterPro" id="IPR038969">
    <property type="entry name" value="FEN"/>
</dbReference>
<dbReference type="EMBL" id="BJWI01000027">
    <property type="protein sequence ID" value="GEM02211.1"/>
    <property type="molecule type" value="Genomic_DNA"/>
</dbReference>